<accession>A0A915DWK9</accession>
<reference evidence="3" key="1">
    <citation type="submission" date="2022-11" db="UniProtKB">
        <authorList>
            <consortium name="WormBaseParasite"/>
        </authorList>
    </citation>
    <scope>IDENTIFICATION</scope>
</reference>
<feature type="region of interest" description="Disordered" evidence="1">
    <location>
        <begin position="47"/>
        <end position="69"/>
    </location>
</feature>
<sequence length="94" mass="9283">MPKPNKRTAAANKANDAKKKKFGDGATNSGGESLAMVAESGGAHVFLPSKSNANRDVSPGTTAESGGAEIYGISASNQIATMQATMAKQGGGGG</sequence>
<feature type="region of interest" description="Disordered" evidence="1">
    <location>
        <begin position="1"/>
        <end position="35"/>
    </location>
</feature>
<organism evidence="2 3">
    <name type="scientific">Ditylenchus dipsaci</name>
    <dbReference type="NCBI Taxonomy" id="166011"/>
    <lineage>
        <taxon>Eukaryota</taxon>
        <taxon>Metazoa</taxon>
        <taxon>Ecdysozoa</taxon>
        <taxon>Nematoda</taxon>
        <taxon>Chromadorea</taxon>
        <taxon>Rhabditida</taxon>
        <taxon>Tylenchina</taxon>
        <taxon>Tylenchomorpha</taxon>
        <taxon>Sphaerularioidea</taxon>
        <taxon>Anguinidae</taxon>
        <taxon>Anguininae</taxon>
        <taxon>Ditylenchus</taxon>
    </lineage>
</organism>
<dbReference type="AlphaFoldDB" id="A0A915DWK9"/>
<evidence type="ECO:0000313" key="3">
    <source>
        <dbReference type="WBParaSite" id="jg23719"/>
    </source>
</evidence>
<keyword evidence="2" id="KW-1185">Reference proteome</keyword>
<proteinExistence type="predicted"/>
<feature type="compositionally biased region" description="Polar residues" evidence="1">
    <location>
        <begin position="49"/>
        <end position="64"/>
    </location>
</feature>
<dbReference type="WBParaSite" id="jg23719">
    <property type="protein sequence ID" value="jg23719"/>
    <property type="gene ID" value="jg23719"/>
</dbReference>
<name>A0A915DWK9_9BILA</name>
<evidence type="ECO:0000256" key="1">
    <source>
        <dbReference type="SAM" id="MobiDB-lite"/>
    </source>
</evidence>
<protein>
    <submittedName>
        <fullName evidence="3">Uncharacterized protein</fullName>
    </submittedName>
</protein>
<evidence type="ECO:0000313" key="2">
    <source>
        <dbReference type="Proteomes" id="UP000887574"/>
    </source>
</evidence>
<dbReference type="Proteomes" id="UP000887574">
    <property type="component" value="Unplaced"/>
</dbReference>